<dbReference type="Proteomes" id="UP000297703">
    <property type="component" value="Unassembled WGS sequence"/>
</dbReference>
<keyword evidence="3" id="KW-1185">Reference proteome</keyword>
<proteinExistence type="predicted"/>
<protein>
    <submittedName>
        <fullName evidence="2">Uncharacterized protein</fullName>
    </submittedName>
</protein>
<dbReference type="EMBL" id="QXTE01000128">
    <property type="protein sequence ID" value="TFK04796.1"/>
    <property type="molecule type" value="Genomic_DNA"/>
</dbReference>
<organism evidence="2 3">
    <name type="scientific">Platysternon megacephalum</name>
    <name type="common">big-headed turtle</name>
    <dbReference type="NCBI Taxonomy" id="55544"/>
    <lineage>
        <taxon>Eukaryota</taxon>
        <taxon>Metazoa</taxon>
        <taxon>Chordata</taxon>
        <taxon>Craniata</taxon>
        <taxon>Vertebrata</taxon>
        <taxon>Euteleostomi</taxon>
        <taxon>Archelosauria</taxon>
        <taxon>Testudinata</taxon>
        <taxon>Testudines</taxon>
        <taxon>Cryptodira</taxon>
        <taxon>Durocryptodira</taxon>
        <taxon>Testudinoidea</taxon>
        <taxon>Platysternidae</taxon>
        <taxon>Platysternon</taxon>
    </lineage>
</organism>
<gene>
    <name evidence="2" type="ORF">DR999_PMT12656</name>
</gene>
<evidence type="ECO:0000313" key="3">
    <source>
        <dbReference type="Proteomes" id="UP000297703"/>
    </source>
</evidence>
<evidence type="ECO:0000256" key="1">
    <source>
        <dbReference type="SAM" id="MobiDB-lite"/>
    </source>
</evidence>
<accession>A0A4D9E3B3</accession>
<reference evidence="2 3" key="2">
    <citation type="submission" date="2019-04" db="EMBL/GenBank/DDBJ databases">
        <title>The genome sequence of big-headed turtle.</title>
        <authorList>
            <person name="Gong S."/>
        </authorList>
    </citation>
    <scope>NUCLEOTIDE SEQUENCE [LARGE SCALE GENOMIC DNA]</scope>
    <source>
        <strain evidence="2">DO16091913</strain>
        <tissue evidence="2">Muscle</tissue>
    </source>
</reference>
<reference evidence="2 3" key="1">
    <citation type="submission" date="2019-04" db="EMBL/GenBank/DDBJ databases">
        <title>Draft genome of the big-headed turtle Platysternon megacephalum.</title>
        <authorList>
            <person name="Gong S."/>
        </authorList>
    </citation>
    <scope>NUCLEOTIDE SEQUENCE [LARGE SCALE GENOMIC DNA]</scope>
    <source>
        <strain evidence="2">DO16091913</strain>
        <tissue evidence="2">Muscle</tissue>
    </source>
</reference>
<comment type="caution">
    <text evidence="2">The sequence shown here is derived from an EMBL/GenBank/DDBJ whole genome shotgun (WGS) entry which is preliminary data.</text>
</comment>
<sequence>MQSGKRRCGSCPEARGRGLYPQPHLSRRRGAPRKPVPTRRLAMGNQRRQSSGLGGLARRIPPPRDSLSCPEPAGLSRASAKLLRRRNFSECEVAGEVAMHKIPPPPRARRAQPGKREPPPAPEGLVRTHAVH</sequence>
<evidence type="ECO:0000313" key="2">
    <source>
        <dbReference type="EMBL" id="TFK04796.1"/>
    </source>
</evidence>
<feature type="region of interest" description="Disordered" evidence="1">
    <location>
        <begin position="1"/>
        <end position="74"/>
    </location>
</feature>
<dbReference type="AlphaFoldDB" id="A0A4D9E3B3"/>
<name>A0A4D9E3B3_9SAUR</name>
<feature type="region of interest" description="Disordered" evidence="1">
    <location>
        <begin position="94"/>
        <end position="132"/>
    </location>
</feature>